<reference evidence="1 2" key="1">
    <citation type="submission" date="2020-01" db="EMBL/GenBank/DDBJ databases">
        <title>Genome sequence of Desulfovibrio aerotolerans DSM 16695(T).</title>
        <authorList>
            <person name="Karnachuk O."/>
            <person name="Avakyan M."/>
            <person name="Mardanov A."/>
            <person name="Kadnikov V."/>
            <person name="Ravin N."/>
        </authorList>
    </citation>
    <scope>NUCLEOTIDE SEQUENCE [LARGE SCALE GENOMIC DNA]</scope>
    <source>
        <strain evidence="1 2">DSM 16695</strain>
    </source>
</reference>
<protein>
    <submittedName>
        <fullName evidence="1">Uncharacterized protein</fullName>
    </submittedName>
</protein>
<comment type="caution">
    <text evidence="1">The sequence shown here is derived from an EMBL/GenBank/DDBJ whole genome shotgun (WGS) entry which is preliminary data.</text>
</comment>
<organism evidence="1 2">
    <name type="scientific">Solidesulfovibrio aerotolerans</name>
    <dbReference type="NCBI Taxonomy" id="295255"/>
    <lineage>
        <taxon>Bacteria</taxon>
        <taxon>Pseudomonadati</taxon>
        <taxon>Thermodesulfobacteriota</taxon>
        <taxon>Desulfovibrionia</taxon>
        <taxon>Desulfovibrionales</taxon>
        <taxon>Desulfovibrionaceae</taxon>
        <taxon>Solidesulfovibrio</taxon>
    </lineage>
</organism>
<dbReference type="OrthoDB" id="5416105at2"/>
<proteinExistence type="predicted"/>
<accession>A0A7C9MZG1</accession>
<name>A0A7C9MZG1_9BACT</name>
<dbReference type="RefSeq" id="WP_160958951.1">
    <property type="nucleotide sequence ID" value="NZ_WVUD01000004.1"/>
</dbReference>
<evidence type="ECO:0000313" key="1">
    <source>
        <dbReference type="EMBL" id="MYL82337.1"/>
    </source>
</evidence>
<dbReference type="EMBL" id="WVUD01000004">
    <property type="protein sequence ID" value="MYL82337.1"/>
    <property type="molecule type" value="Genomic_DNA"/>
</dbReference>
<dbReference type="Proteomes" id="UP000482487">
    <property type="component" value="Unassembled WGS sequence"/>
</dbReference>
<keyword evidence="2" id="KW-1185">Reference proteome</keyword>
<sequence length="437" mass="46908">MSADCRLAMDVPSDVGFARVLTAAAEALALRGGFGRRESLRFQLTVEEFFGCLTETVDASQAIRVVLTGKKHLLRAAFDFEAASLSLGGLNVVAAAPACAASEPAGDLGLLLAGKAADRFHIEHRGERRFGLEAEVDKAYPPGAAVQAPAAYPAPFTARAGSDAGQLAYAAALAAAAYPAWHCPGSFQTPGKFADMIEDGQVRCVVATDAAGQPAGLLSWTPCSDRGLYFSGPFVFAPGQDGAAVARVLVEAFLSLVGREKYEIVLSLRATPDAPDGYFESLGELKLCREDACRPQQVLFRHLREDAGLAVWRHPDLEAFLLDAYDRLAMFRNFLNAPSPTSRPRRESLLGANLDRKRDLGELRTLLDGEDLVDNLRRHVAALRQRGLGNIFYYMDLSQEWEAALAGDLTAAGFTPSVVLPHGGRGDLVVWQHVPAA</sequence>
<dbReference type="InterPro" id="IPR016181">
    <property type="entry name" value="Acyl_CoA_acyltransferase"/>
</dbReference>
<dbReference type="SUPFAM" id="SSF55729">
    <property type="entry name" value="Acyl-CoA N-acyltransferases (Nat)"/>
    <property type="match status" value="1"/>
</dbReference>
<gene>
    <name evidence="1" type="ORF">GTA51_04190</name>
</gene>
<evidence type="ECO:0000313" key="2">
    <source>
        <dbReference type="Proteomes" id="UP000482487"/>
    </source>
</evidence>
<dbReference type="AlphaFoldDB" id="A0A7C9MZG1"/>